<evidence type="ECO:0000256" key="12">
    <source>
        <dbReference type="RuleBase" id="RU003661"/>
    </source>
</evidence>
<evidence type="ECO:0000256" key="7">
    <source>
        <dbReference type="ARBA" id="ARBA00022989"/>
    </source>
</evidence>
<proteinExistence type="inferred from homology"/>
<geneLocation type="mitochondrion" evidence="14"/>
<evidence type="ECO:0000256" key="8">
    <source>
        <dbReference type="ARBA" id="ARBA00023065"/>
    </source>
</evidence>
<name>A0A0S2A3K5_9NEOB</name>
<dbReference type="InterPro" id="IPR001421">
    <property type="entry name" value="ATP8_metazoa"/>
</dbReference>
<dbReference type="GO" id="GO:0045259">
    <property type="term" value="C:proton-transporting ATP synthase complex"/>
    <property type="evidence" value="ECO:0007669"/>
    <property type="project" value="UniProtKB-KW"/>
</dbReference>
<keyword evidence="10 13" id="KW-0472">Membrane</keyword>
<dbReference type="GO" id="GO:0015986">
    <property type="term" value="P:proton motive force-driven ATP synthesis"/>
    <property type="evidence" value="ECO:0007669"/>
    <property type="project" value="InterPro"/>
</dbReference>
<evidence type="ECO:0000256" key="9">
    <source>
        <dbReference type="ARBA" id="ARBA00023128"/>
    </source>
</evidence>
<keyword evidence="7 13" id="KW-1133">Transmembrane helix</keyword>
<dbReference type="AlphaFoldDB" id="A0A0S2A3K5"/>
<sequence length="54" mass="6387">MPQLDPAPWFFVLTSAWMIFILFSTAKVSKYHNLNDPSLKTYKGLNKSWSWPWP</sequence>
<dbReference type="PANTHER" id="PTHR39937">
    <property type="entry name" value="ATP SYNTHASE PROTEIN 8"/>
    <property type="match status" value="1"/>
</dbReference>
<evidence type="ECO:0000256" key="11">
    <source>
        <dbReference type="ARBA" id="ARBA00023310"/>
    </source>
</evidence>
<organism evidence="14">
    <name type="scientific">Melanophryniscus simplex</name>
    <dbReference type="NCBI Taxonomy" id="1707813"/>
    <lineage>
        <taxon>Eukaryota</taxon>
        <taxon>Metazoa</taxon>
        <taxon>Chordata</taxon>
        <taxon>Craniata</taxon>
        <taxon>Vertebrata</taxon>
        <taxon>Euteleostomi</taxon>
        <taxon>Amphibia</taxon>
        <taxon>Batrachia</taxon>
        <taxon>Anura</taxon>
        <taxon>Neobatrachia</taxon>
        <taxon>Hyloidea</taxon>
        <taxon>Bufonidae</taxon>
        <taxon>Melanophryniscus</taxon>
    </lineage>
</organism>
<keyword evidence="9 12" id="KW-0496">Mitochondrion</keyword>
<evidence type="ECO:0000256" key="4">
    <source>
        <dbReference type="ARBA" id="ARBA00022547"/>
    </source>
</evidence>
<keyword evidence="8 12" id="KW-0406">Ion transport</keyword>
<dbReference type="Pfam" id="PF00895">
    <property type="entry name" value="ATP-synt_8"/>
    <property type="match status" value="1"/>
</dbReference>
<evidence type="ECO:0000256" key="10">
    <source>
        <dbReference type="ARBA" id="ARBA00023136"/>
    </source>
</evidence>
<evidence type="ECO:0000256" key="13">
    <source>
        <dbReference type="SAM" id="Phobius"/>
    </source>
</evidence>
<evidence type="ECO:0000256" key="2">
    <source>
        <dbReference type="ARBA" id="ARBA00008892"/>
    </source>
</evidence>
<evidence type="ECO:0000256" key="3">
    <source>
        <dbReference type="ARBA" id="ARBA00022448"/>
    </source>
</evidence>
<comment type="subcellular location">
    <subcellularLocation>
        <location evidence="1 12">Mitochondrion membrane</location>
        <topology evidence="1 12">Single-pass membrane protein</topology>
    </subcellularLocation>
</comment>
<dbReference type="PANTHER" id="PTHR39937:SF1">
    <property type="entry name" value="ATP SYNTHASE PROTEIN 8"/>
    <property type="match status" value="1"/>
</dbReference>
<dbReference type="InterPro" id="IPR050635">
    <property type="entry name" value="ATPase_protein_8"/>
</dbReference>
<keyword evidence="3 12" id="KW-0813">Transport</keyword>
<protein>
    <recommendedName>
        <fullName evidence="12">ATP synthase complex subunit 8</fullName>
    </recommendedName>
</protein>
<dbReference type="GO" id="GO:0015078">
    <property type="term" value="F:proton transmembrane transporter activity"/>
    <property type="evidence" value="ECO:0007669"/>
    <property type="project" value="InterPro"/>
</dbReference>
<evidence type="ECO:0000256" key="5">
    <source>
        <dbReference type="ARBA" id="ARBA00022692"/>
    </source>
</evidence>
<keyword evidence="5 12" id="KW-0812">Transmembrane</keyword>
<dbReference type="GO" id="GO:0031966">
    <property type="term" value="C:mitochondrial membrane"/>
    <property type="evidence" value="ECO:0007669"/>
    <property type="project" value="UniProtKB-SubCell"/>
</dbReference>
<dbReference type="EMBL" id="KT221611">
    <property type="protein sequence ID" value="ALN11506.1"/>
    <property type="molecule type" value="Genomic_DNA"/>
</dbReference>
<reference evidence="14" key="1">
    <citation type="journal article" date="2015" name="Mol. Ecol. Resour.">
        <title>Mitogenome assembly from genomic multiplex libraries: comparison of strategies and novel mitogenomes for five species of frogs.</title>
        <authorList>
            <person name="Machado D.J."/>
            <person name="Lyra M.L."/>
            <person name="Grant T."/>
        </authorList>
    </citation>
    <scope>NUCLEOTIDE SEQUENCE</scope>
</reference>
<gene>
    <name evidence="14" type="primary">ATP8</name>
</gene>
<keyword evidence="4 12" id="KW-0138">CF(0)</keyword>
<accession>A0A0S2A3K5</accession>
<keyword evidence="6 12" id="KW-0375">Hydrogen ion transport</keyword>
<comment type="similarity">
    <text evidence="2 12">Belongs to the ATPase protein 8 family.</text>
</comment>
<evidence type="ECO:0000256" key="6">
    <source>
        <dbReference type="ARBA" id="ARBA00022781"/>
    </source>
</evidence>
<evidence type="ECO:0000256" key="1">
    <source>
        <dbReference type="ARBA" id="ARBA00004304"/>
    </source>
</evidence>
<feature type="transmembrane region" description="Helical" evidence="13">
    <location>
        <begin position="6"/>
        <end position="23"/>
    </location>
</feature>
<keyword evidence="11" id="KW-0066">ATP synthesis</keyword>
<evidence type="ECO:0000313" key="14">
    <source>
        <dbReference type="EMBL" id="ALN11506.1"/>
    </source>
</evidence>